<evidence type="ECO:0000313" key="2">
    <source>
        <dbReference type="Proteomes" id="UP000270046"/>
    </source>
</evidence>
<dbReference type="OrthoDB" id="3788717at2"/>
<dbReference type="KEGG" id="muh:HYN43_015025"/>
<proteinExistence type="predicted"/>
<dbReference type="Proteomes" id="UP000270046">
    <property type="component" value="Chromosome"/>
</dbReference>
<protein>
    <submittedName>
        <fullName evidence="1">Uncharacterized protein</fullName>
    </submittedName>
</protein>
<reference evidence="1 2" key="1">
    <citation type="submission" date="2018-10" db="EMBL/GenBank/DDBJ databases">
        <title>Genome sequencing of Mucilaginibacter sp. HYN0043.</title>
        <authorList>
            <person name="Kim M."/>
            <person name="Yi H."/>
        </authorList>
    </citation>
    <scope>NUCLEOTIDE SEQUENCE [LARGE SCALE GENOMIC DNA]</scope>
    <source>
        <strain evidence="1 2">HYN0043</strain>
    </source>
</reference>
<dbReference type="Pfam" id="PF20137">
    <property type="entry name" value="BubE"/>
    <property type="match status" value="1"/>
</dbReference>
<evidence type="ECO:0000313" key="1">
    <source>
        <dbReference type="EMBL" id="AYL96531.1"/>
    </source>
</evidence>
<sequence>MKMLERFYCWVHGFSFFRRRFKYRLVGDIPVRYAKNMIYIVGEANEWLITMRCPCGCRRIINLNTLQEAKPCWIYQVEKRKISLQPSIWGTDGCRSHFIIKNGSIEWVGKVRS</sequence>
<dbReference type="AlphaFoldDB" id="A0A494VR75"/>
<gene>
    <name evidence="1" type="ORF">HYN43_015025</name>
</gene>
<dbReference type="RefSeq" id="WP_119410128.1">
    <property type="nucleotide sequence ID" value="NZ_CP032869.1"/>
</dbReference>
<keyword evidence="2" id="KW-1185">Reference proteome</keyword>
<dbReference type="EMBL" id="CP032869">
    <property type="protein sequence ID" value="AYL96531.1"/>
    <property type="molecule type" value="Genomic_DNA"/>
</dbReference>
<accession>A0A494VR75</accession>
<organism evidence="1 2">
    <name type="scientific">Mucilaginibacter celer</name>
    <dbReference type="NCBI Taxonomy" id="2305508"/>
    <lineage>
        <taxon>Bacteria</taxon>
        <taxon>Pseudomonadati</taxon>
        <taxon>Bacteroidota</taxon>
        <taxon>Sphingobacteriia</taxon>
        <taxon>Sphingobacteriales</taxon>
        <taxon>Sphingobacteriaceae</taxon>
        <taxon>Mucilaginibacter</taxon>
    </lineage>
</organism>
<name>A0A494VR75_9SPHI</name>
<dbReference type="InterPro" id="IPR045384">
    <property type="entry name" value="DUF6527"/>
</dbReference>